<dbReference type="OrthoDB" id="10565640at2759"/>
<keyword evidence="2" id="KW-1185">Reference proteome</keyword>
<organism evidence="1 2">
    <name type="scientific">Dissostichus mawsoni</name>
    <name type="common">Antarctic cod</name>
    <dbReference type="NCBI Taxonomy" id="36200"/>
    <lineage>
        <taxon>Eukaryota</taxon>
        <taxon>Metazoa</taxon>
        <taxon>Chordata</taxon>
        <taxon>Craniata</taxon>
        <taxon>Vertebrata</taxon>
        <taxon>Euteleostomi</taxon>
        <taxon>Actinopterygii</taxon>
        <taxon>Neopterygii</taxon>
        <taxon>Teleostei</taxon>
        <taxon>Neoteleostei</taxon>
        <taxon>Acanthomorphata</taxon>
        <taxon>Eupercaria</taxon>
        <taxon>Perciformes</taxon>
        <taxon>Notothenioidei</taxon>
        <taxon>Nototheniidae</taxon>
        <taxon>Dissostichus</taxon>
    </lineage>
</organism>
<evidence type="ECO:0000313" key="2">
    <source>
        <dbReference type="Proteomes" id="UP000518266"/>
    </source>
</evidence>
<protein>
    <submittedName>
        <fullName evidence="1">Uncharacterized protein</fullName>
    </submittedName>
</protein>
<sequence>MAAAFSLIQTWDNGICLGQDTELAVPDLHVSPVLTSLYMEPLVPLLPQQHLVQKVLQESKVFPDQIHTPDVMPTKRHINLSVLVPPCLMTLRILNRDTNPARRNIMPATESPSTELSASTAMDFMLGMSQAAKWKYWE</sequence>
<proteinExistence type="predicted"/>
<dbReference type="EMBL" id="JAAKFY010000024">
    <property type="protein sequence ID" value="KAF3836141.1"/>
    <property type="molecule type" value="Genomic_DNA"/>
</dbReference>
<dbReference type="Proteomes" id="UP000518266">
    <property type="component" value="Unassembled WGS sequence"/>
</dbReference>
<accession>A0A7J5XGS8</accession>
<name>A0A7J5XGS8_DISMA</name>
<evidence type="ECO:0000313" key="1">
    <source>
        <dbReference type="EMBL" id="KAF3836141.1"/>
    </source>
</evidence>
<dbReference type="AlphaFoldDB" id="A0A7J5XGS8"/>
<gene>
    <name evidence="1" type="ORF">F7725_028699</name>
</gene>
<reference evidence="1 2" key="1">
    <citation type="submission" date="2020-03" db="EMBL/GenBank/DDBJ databases">
        <title>Dissostichus mawsoni Genome sequencing and assembly.</title>
        <authorList>
            <person name="Park H."/>
        </authorList>
    </citation>
    <scope>NUCLEOTIDE SEQUENCE [LARGE SCALE GENOMIC DNA]</scope>
    <source>
        <strain evidence="1">DM0001</strain>
        <tissue evidence="1">Muscle</tissue>
    </source>
</reference>
<comment type="caution">
    <text evidence="1">The sequence shown here is derived from an EMBL/GenBank/DDBJ whole genome shotgun (WGS) entry which is preliminary data.</text>
</comment>